<evidence type="ECO:0000259" key="2">
    <source>
        <dbReference type="PROSITE" id="PS50965"/>
    </source>
</evidence>
<dbReference type="EMBL" id="CP001700">
    <property type="protein sequence ID" value="ACU77621.1"/>
    <property type="molecule type" value="Genomic_DNA"/>
</dbReference>
<protein>
    <recommendedName>
        <fullName evidence="2">NERD domain-containing protein</fullName>
    </recommendedName>
</protein>
<dbReference type="Proteomes" id="UP000000851">
    <property type="component" value="Chromosome"/>
</dbReference>
<keyword evidence="4" id="KW-1185">Reference proteome</keyword>
<dbReference type="OrthoDB" id="4246706at2"/>
<keyword evidence="1" id="KW-0812">Transmembrane</keyword>
<dbReference type="eggNOG" id="ENOG5033D1H">
    <property type="taxonomic scope" value="Bacteria"/>
</dbReference>
<dbReference type="HOGENOM" id="CLU_1048421_0_0_11"/>
<organism evidence="3 4">
    <name type="scientific">Catenulispora acidiphila (strain DSM 44928 / JCM 14897 / NBRC 102108 / NRRL B-24433 / ID139908)</name>
    <dbReference type="NCBI Taxonomy" id="479433"/>
    <lineage>
        <taxon>Bacteria</taxon>
        <taxon>Bacillati</taxon>
        <taxon>Actinomycetota</taxon>
        <taxon>Actinomycetes</taxon>
        <taxon>Catenulisporales</taxon>
        <taxon>Catenulisporaceae</taxon>
        <taxon>Catenulispora</taxon>
    </lineage>
</organism>
<dbReference type="STRING" id="479433.Caci_8808"/>
<dbReference type="InterPro" id="IPR011528">
    <property type="entry name" value="NERD"/>
</dbReference>
<dbReference type="PROSITE" id="PS50965">
    <property type="entry name" value="NERD"/>
    <property type="match status" value="1"/>
</dbReference>
<keyword evidence="1" id="KW-1133">Transmembrane helix</keyword>
<dbReference type="Pfam" id="PF08378">
    <property type="entry name" value="NERD"/>
    <property type="match status" value="1"/>
</dbReference>
<dbReference type="KEGG" id="cai:Caci_8808"/>
<keyword evidence="1" id="KW-0472">Membrane</keyword>
<proteinExistence type="predicted"/>
<name>C7Q284_CATAD</name>
<evidence type="ECO:0000313" key="4">
    <source>
        <dbReference type="Proteomes" id="UP000000851"/>
    </source>
</evidence>
<sequence precursor="true">MAFRELKPTRASAGSSLRAVNTSVQSAWAAQRRKRIKDSLWWALPVTILCGVIGSAMTRHGYFGVGFAALVLSALADLAYTKPDHVSLAGRRASGEAATARAIKPLRFQGFTALHDRRLASGAVPGIPPVDIEHLLIGPAGVFLLDSKNWLTGPQAQMIGDKLFVGMDNREATLKALDLEAQNLTSALGRNLPRGVKVEPVLVVHAKDLRPTPRFLDGVTILLPEQFPSVFGQMRQVMTATQAAKLAETLDRVLPARSGDRPVRK</sequence>
<dbReference type="InParanoid" id="C7Q284"/>
<evidence type="ECO:0000313" key="3">
    <source>
        <dbReference type="EMBL" id="ACU77621.1"/>
    </source>
</evidence>
<evidence type="ECO:0000256" key="1">
    <source>
        <dbReference type="SAM" id="Phobius"/>
    </source>
</evidence>
<feature type="domain" description="NERD" evidence="2">
    <location>
        <begin position="91"/>
        <end position="211"/>
    </location>
</feature>
<dbReference type="RefSeq" id="WP_015797345.1">
    <property type="nucleotide sequence ID" value="NC_013131.1"/>
</dbReference>
<reference evidence="3 4" key="1">
    <citation type="journal article" date="2009" name="Stand. Genomic Sci.">
        <title>Complete genome sequence of Catenulispora acidiphila type strain (ID 139908).</title>
        <authorList>
            <person name="Copeland A."/>
            <person name="Lapidus A."/>
            <person name="Glavina Del Rio T."/>
            <person name="Nolan M."/>
            <person name="Lucas S."/>
            <person name="Chen F."/>
            <person name="Tice H."/>
            <person name="Cheng J.F."/>
            <person name="Bruce D."/>
            <person name="Goodwin L."/>
            <person name="Pitluck S."/>
            <person name="Mikhailova N."/>
            <person name="Pati A."/>
            <person name="Ivanova N."/>
            <person name="Mavromatis K."/>
            <person name="Chen A."/>
            <person name="Palaniappan K."/>
            <person name="Chain P."/>
            <person name="Land M."/>
            <person name="Hauser L."/>
            <person name="Chang Y.J."/>
            <person name="Jeffries C.D."/>
            <person name="Chertkov O."/>
            <person name="Brettin T."/>
            <person name="Detter J.C."/>
            <person name="Han C."/>
            <person name="Ali Z."/>
            <person name="Tindall B.J."/>
            <person name="Goker M."/>
            <person name="Bristow J."/>
            <person name="Eisen J.A."/>
            <person name="Markowitz V."/>
            <person name="Hugenholtz P."/>
            <person name="Kyrpides N.C."/>
            <person name="Klenk H.P."/>
        </authorList>
    </citation>
    <scope>NUCLEOTIDE SEQUENCE [LARGE SCALE GENOMIC DNA]</scope>
    <source>
        <strain evidence="4">DSM 44928 / JCM 14897 / NBRC 102108 / NRRL B-24433 / ID139908</strain>
    </source>
</reference>
<accession>C7Q284</accession>
<dbReference type="AlphaFoldDB" id="C7Q284"/>
<gene>
    <name evidence="3" type="ordered locus">Caci_8808</name>
</gene>
<feature type="transmembrane region" description="Helical" evidence="1">
    <location>
        <begin position="40"/>
        <end position="57"/>
    </location>
</feature>